<dbReference type="EC" id="2.7.7.7" evidence="7"/>
<dbReference type="InterPro" id="IPR006134">
    <property type="entry name" value="DNA-dir_DNA_pol_B_multi_dom"/>
</dbReference>
<dbReference type="Gene3D" id="1.10.132.60">
    <property type="entry name" value="DNA polymerase family B, C-terminal domain"/>
    <property type="match status" value="1"/>
</dbReference>
<evidence type="ECO:0000256" key="1">
    <source>
        <dbReference type="ARBA" id="ARBA00005755"/>
    </source>
</evidence>
<dbReference type="SMART" id="SM00486">
    <property type="entry name" value="POLBc"/>
    <property type="match status" value="1"/>
</dbReference>
<name>A0ABV6YYU1_UNCC1</name>
<keyword evidence="4 7" id="KW-0239">DNA-directed DNA polymerase</keyword>
<dbReference type="InterPro" id="IPR006133">
    <property type="entry name" value="DNA-dir_DNA_pol_B_exonuc"/>
</dbReference>
<feature type="domain" description="DNA-directed DNA polymerase family B multifunctional" evidence="8">
    <location>
        <begin position="390"/>
        <end position="752"/>
    </location>
</feature>
<keyword evidence="7" id="KW-0235">DNA replication</keyword>
<dbReference type="Proteomes" id="UP001594351">
    <property type="component" value="Unassembled WGS sequence"/>
</dbReference>
<keyword evidence="5 7" id="KW-0238">DNA-binding</keyword>
<organism evidence="10 11">
    <name type="scientific">candidate division CSSED10-310 bacterium</name>
    <dbReference type="NCBI Taxonomy" id="2855610"/>
    <lineage>
        <taxon>Bacteria</taxon>
        <taxon>Bacteria division CSSED10-310</taxon>
    </lineage>
</organism>
<evidence type="ECO:0000313" key="11">
    <source>
        <dbReference type="Proteomes" id="UP001594351"/>
    </source>
</evidence>
<dbReference type="EMBL" id="JBHPBY010000182">
    <property type="protein sequence ID" value="MFC1851364.1"/>
    <property type="molecule type" value="Genomic_DNA"/>
</dbReference>
<dbReference type="InterPro" id="IPR036397">
    <property type="entry name" value="RNaseH_sf"/>
</dbReference>
<evidence type="ECO:0000313" key="10">
    <source>
        <dbReference type="EMBL" id="MFC1851364.1"/>
    </source>
</evidence>
<evidence type="ECO:0000256" key="5">
    <source>
        <dbReference type="ARBA" id="ARBA00023125"/>
    </source>
</evidence>
<dbReference type="PROSITE" id="PS00116">
    <property type="entry name" value="DNA_POLYMERASE_B"/>
    <property type="match status" value="1"/>
</dbReference>
<comment type="caution">
    <text evidence="10">The sequence shown here is derived from an EMBL/GenBank/DDBJ whole genome shotgun (WGS) entry which is preliminary data.</text>
</comment>
<dbReference type="Gene3D" id="3.90.1600.10">
    <property type="entry name" value="Palm domain of DNA polymerase"/>
    <property type="match status" value="2"/>
</dbReference>
<dbReference type="InterPro" id="IPR023211">
    <property type="entry name" value="DNA_pol_palm_dom_sf"/>
</dbReference>
<reference evidence="10 11" key="1">
    <citation type="submission" date="2024-09" db="EMBL/GenBank/DDBJ databases">
        <title>Laminarin stimulates single cell rates of sulfate reduction while oxygen inhibits transcriptomic activity in coastal marine sediment.</title>
        <authorList>
            <person name="Lindsay M."/>
            <person name="Orcutt B."/>
            <person name="Emerson D."/>
            <person name="Stepanauskas R."/>
            <person name="D'Angelo T."/>
        </authorList>
    </citation>
    <scope>NUCLEOTIDE SEQUENCE [LARGE SCALE GENOMIC DNA]</scope>
    <source>
        <strain evidence="10">SAG AM-311-K15</strain>
    </source>
</reference>
<protein>
    <recommendedName>
        <fullName evidence="7">DNA polymerase</fullName>
        <ecNumber evidence="7">2.7.7.7</ecNumber>
    </recommendedName>
</protein>
<evidence type="ECO:0000256" key="3">
    <source>
        <dbReference type="ARBA" id="ARBA00022695"/>
    </source>
</evidence>
<evidence type="ECO:0000256" key="6">
    <source>
        <dbReference type="ARBA" id="ARBA00049244"/>
    </source>
</evidence>
<gene>
    <name evidence="10" type="ORF">ACFL27_14295</name>
</gene>
<sequence>MSPNKEQTVIGFIVDSFHRLRQGRFELFFTCRLSDGRTCGIYETRFTPHFYVRATDKTEALSVLSNHPARVSSSNLSTMDKAEIVRVEFISPSFRQIMDSLHRRGIRTYEADLRPTDLFLMEHGLGSAITISGRPDPGKNIDVVFRDPDYSPANWTGKLAVLSFDIETAPDTARIYSIALCLQGTDMKQVSEVYIAGKKARGAHYCHTEREMLLNFAERVRQLDPDIITGWNICDFDFVVLQRQYQKLGIPFDLSRTGSPVKILDISGARSSFKRVIVEGRQVLDGLWLTRMSLSGFENYKLETIARVVLDKSKKIDLEEGENTAQKVEKLYHKQPEDLCSYCLEDARLVIEILEKCGLLELTVQKSLTIGLPLSKVHMSIASFEHLYISKLHETALVAPSLGVDRAPPGRSPGGGIVTPKPGLYHHVLLFDFKSLYPSLMKTFNLGPLAYIRAQDDDPIIAPNGAQFDRGKSIIAAIIDELMVKRDQAKKEKNEAASYAYKIIMNSFYGVLGTEGCRFANPDIAGAITSFGQHFLRWARDLLQSWGFEVLYGDTDSLFVLSGKSDTHRPGELMALGQDLASRINLALTEHIQQVYMLQSKLEIEFEKYYRRFFLPEIRHRTADNTEQRGRAKGYAGLLVEIEGDEVNTILDIVGLEAVRRDWTALARNLQRELLTLLFQDSDQNQLKSRIRELITELKAGQRNSECIYIKALRKPVSAYTRSKPPHVKAASLLPLDQQKGVIRYVITKRGPEPEGFSEAPLDHEHYLDKQIKPIVRSIDQIVRWNLEEACHDNAQLELFSPEEWG</sequence>
<dbReference type="InterPro" id="IPR050240">
    <property type="entry name" value="DNA_pol_type-B"/>
</dbReference>
<feature type="domain" description="DNA-directed DNA polymerase family B exonuclease" evidence="9">
    <location>
        <begin position="108"/>
        <end position="305"/>
    </location>
</feature>
<comment type="catalytic activity">
    <reaction evidence="6 7">
        <text>DNA(n) + a 2'-deoxyribonucleoside 5'-triphosphate = DNA(n+1) + diphosphate</text>
        <dbReference type="Rhea" id="RHEA:22508"/>
        <dbReference type="Rhea" id="RHEA-COMP:17339"/>
        <dbReference type="Rhea" id="RHEA-COMP:17340"/>
        <dbReference type="ChEBI" id="CHEBI:33019"/>
        <dbReference type="ChEBI" id="CHEBI:61560"/>
        <dbReference type="ChEBI" id="CHEBI:173112"/>
        <dbReference type="EC" id="2.7.7.7"/>
    </reaction>
</comment>
<dbReference type="InterPro" id="IPR006172">
    <property type="entry name" value="DNA-dir_DNA_pol_B"/>
</dbReference>
<dbReference type="PANTHER" id="PTHR10322">
    <property type="entry name" value="DNA POLYMERASE CATALYTIC SUBUNIT"/>
    <property type="match status" value="1"/>
</dbReference>
<dbReference type="InterPro" id="IPR042087">
    <property type="entry name" value="DNA_pol_B_thumb"/>
</dbReference>
<accession>A0ABV6YYU1</accession>
<keyword evidence="11" id="KW-1185">Reference proteome</keyword>
<dbReference type="Gene3D" id="3.30.420.10">
    <property type="entry name" value="Ribonuclease H-like superfamily/Ribonuclease H"/>
    <property type="match status" value="1"/>
</dbReference>
<dbReference type="InterPro" id="IPR012337">
    <property type="entry name" value="RNaseH-like_sf"/>
</dbReference>
<dbReference type="PANTHER" id="PTHR10322:SF23">
    <property type="entry name" value="DNA POLYMERASE DELTA CATALYTIC SUBUNIT"/>
    <property type="match status" value="1"/>
</dbReference>
<dbReference type="InterPro" id="IPR017964">
    <property type="entry name" value="DNA-dir_DNA_pol_B_CS"/>
</dbReference>
<dbReference type="InterPro" id="IPR043502">
    <property type="entry name" value="DNA/RNA_pol_sf"/>
</dbReference>
<evidence type="ECO:0000259" key="8">
    <source>
        <dbReference type="Pfam" id="PF00136"/>
    </source>
</evidence>
<dbReference type="GO" id="GO:0003887">
    <property type="term" value="F:DNA-directed DNA polymerase activity"/>
    <property type="evidence" value="ECO:0007669"/>
    <property type="project" value="UniProtKB-EC"/>
</dbReference>
<dbReference type="Pfam" id="PF00136">
    <property type="entry name" value="DNA_pol_B"/>
    <property type="match status" value="1"/>
</dbReference>
<evidence type="ECO:0000259" key="9">
    <source>
        <dbReference type="Pfam" id="PF03104"/>
    </source>
</evidence>
<keyword evidence="3 7" id="KW-0548">Nucleotidyltransferase</keyword>
<dbReference type="Pfam" id="PF03104">
    <property type="entry name" value="DNA_pol_B_exo1"/>
    <property type="match status" value="1"/>
</dbReference>
<evidence type="ECO:0000256" key="7">
    <source>
        <dbReference type="RuleBase" id="RU000442"/>
    </source>
</evidence>
<proteinExistence type="inferred from homology"/>
<dbReference type="SUPFAM" id="SSF56672">
    <property type="entry name" value="DNA/RNA polymerases"/>
    <property type="match status" value="1"/>
</dbReference>
<dbReference type="PRINTS" id="PR00106">
    <property type="entry name" value="DNAPOLB"/>
</dbReference>
<comment type="similarity">
    <text evidence="1 7">Belongs to the DNA polymerase type-B family.</text>
</comment>
<keyword evidence="2 7" id="KW-0808">Transferase</keyword>
<evidence type="ECO:0000256" key="2">
    <source>
        <dbReference type="ARBA" id="ARBA00022679"/>
    </source>
</evidence>
<evidence type="ECO:0000256" key="4">
    <source>
        <dbReference type="ARBA" id="ARBA00022932"/>
    </source>
</evidence>
<dbReference type="NCBIfam" id="NF004421">
    <property type="entry name" value="PRK05762.1-2"/>
    <property type="match status" value="1"/>
</dbReference>
<dbReference type="SUPFAM" id="SSF53098">
    <property type="entry name" value="Ribonuclease H-like"/>
    <property type="match status" value="1"/>
</dbReference>